<dbReference type="InterPro" id="IPR036388">
    <property type="entry name" value="WH-like_DNA-bd_sf"/>
</dbReference>
<dbReference type="HOGENOM" id="CLU_131400_0_0_0"/>
<name>K9ZWZ4_DEIPD</name>
<organism evidence="5 6">
    <name type="scientific">Deinococcus peraridilitoris (strain DSM 19664 / LMG 22246 / CIP 109416 / KR-200)</name>
    <dbReference type="NCBI Taxonomy" id="937777"/>
    <lineage>
        <taxon>Bacteria</taxon>
        <taxon>Thermotogati</taxon>
        <taxon>Deinococcota</taxon>
        <taxon>Deinococci</taxon>
        <taxon>Deinococcales</taxon>
        <taxon>Deinococcaceae</taxon>
        <taxon>Deinococcus</taxon>
    </lineage>
</organism>
<keyword evidence="2" id="KW-0238">DNA-binding</keyword>
<dbReference type="EMBL" id="CP003382">
    <property type="protein sequence ID" value="AFZ65704.1"/>
    <property type="molecule type" value="Genomic_DNA"/>
</dbReference>
<dbReference type="GO" id="GO:0003677">
    <property type="term" value="F:DNA binding"/>
    <property type="evidence" value="ECO:0007669"/>
    <property type="project" value="UniProtKB-KW"/>
</dbReference>
<dbReference type="PATRIC" id="fig|937777.3.peg.101"/>
<dbReference type="eggNOG" id="COG1846">
    <property type="taxonomic scope" value="Bacteria"/>
</dbReference>
<dbReference type="Pfam" id="PF12802">
    <property type="entry name" value="MarR_2"/>
    <property type="match status" value="1"/>
</dbReference>
<dbReference type="PANTHER" id="PTHR33164">
    <property type="entry name" value="TRANSCRIPTIONAL REGULATOR, MARR FAMILY"/>
    <property type="match status" value="1"/>
</dbReference>
<dbReference type="OrthoDB" id="73801at2"/>
<dbReference type="GO" id="GO:0006950">
    <property type="term" value="P:response to stress"/>
    <property type="evidence" value="ECO:0007669"/>
    <property type="project" value="TreeGrafter"/>
</dbReference>
<dbReference type="SUPFAM" id="SSF46785">
    <property type="entry name" value="Winged helix' DNA-binding domain"/>
    <property type="match status" value="1"/>
</dbReference>
<evidence type="ECO:0000259" key="4">
    <source>
        <dbReference type="PROSITE" id="PS50995"/>
    </source>
</evidence>
<dbReference type="Gene3D" id="1.10.10.10">
    <property type="entry name" value="Winged helix-like DNA-binding domain superfamily/Winged helix DNA-binding domain"/>
    <property type="match status" value="1"/>
</dbReference>
<evidence type="ECO:0000256" key="2">
    <source>
        <dbReference type="ARBA" id="ARBA00023125"/>
    </source>
</evidence>
<feature type="domain" description="HTH marR-type" evidence="4">
    <location>
        <begin position="12"/>
        <end position="152"/>
    </location>
</feature>
<keyword evidence="3" id="KW-0804">Transcription</keyword>
<dbReference type="STRING" id="937777.Deipe_0096"/>
<gene>
    <name evidence="5" type="ordered locus">Deipe_0096</name>
</gene>
<dbReference type="InterPro" id="IPR039422">
    <property type="entry name" value="MarR/SlyA-like"/>
</dbReference>
<dbReference type="InterPro" id="IPR036390">
    <property type="entry name" value="WH_DNA-bd_sf"/>
</dbReference>
<dbReference type="PROSITE" id="PS50995">
    <property type="entry name" value="HTH_MARR_2"/>
    <property type="match status" value="1"/>
</dbReference>
<keyword evidence="1" id="KW-0805">Transcription regulation</keyword>
<dbReference type="AlphaFoldDB" id="K9ZWZ4"/>
<evidence type="ECO:0000256" key="3">
    <source>
        <dbReference type="ARBA" id="ARBA00023163"/>
    </source>
</evidence>
<evidence type="ECO:0000256" key="1">
    <source>
        <dbReference type="ARBA" id="ARBA00023015"/>
    </source>
</evidence>
<reference evidence="6" key="1">
    <citation type="submission" date="2012-03" db="EMBL/GenBank/DDBJ databases">
        <title>Complete sequence of chromosome of Deinococcus peraridilitoris DSM 19664.</title>
        <authorList>
            <person name="Lucas S."/>
            <person name="Copeland A."/>
            <person name="Lapidus A."/>
            <person name="Glavina del Rio T."/>
            <person name="Dalin E."/>
            <person name="Tice H."/>
            <person name="Bruce D."/>
            <person name="Goodwin L."/>
            <person name="Pitluck S."/>
            <person name="Peters L."/>
            <person name="Mikhailova N."/>
            <person name="Lu M."/>
            <person name="Kyrpides N."/>
            <person name="Mavromatis K."/>
            <person name="Ivanova N."/>
            <person name="Brettin T."/>
            <person name="Detter J.C."/>
            <person name="Han C."/>
            <person name="Larimer F."/>
            <person name="Land M."/>
            <person name="Hauser L."/>
            <person name="Markowitz V."/>
            <person name="Cheng J.-F."/>
            <person name="Hugenholtz P."/>
            <person name="Woyke T."/>
            <person name="Wu D."/>
            <person name="Pukall R."/>
            <person name="Steenblock K."/>
            <person name="Brambilla E."/>
            <person name="Klenk H.-P."/>
            <person name="Eisen J.A."/>
        </authorList>
    </citation>
    <scope>NUCLEOTIDE SEQUENCE [LARGE SCALE GENOMIC DNA]</scope>
    <source>
        <strain evidence="6">DSM 19664 / LMG 22246 / CIP 109416 / KR-200</strain>
    </source>
</reference>
<dbReference type="Proteomes" id="UP000010467">
    <property type="component" value="Chromosome"/>
</dbReference>
<evidence type="ECO:0000313" key="5">
    <source>
        <dbReference type="EMBL" id="AFZ65704.1"/>
    </source>
</evidence>
<dbReference type="SMART" id="SM00347">
    <property type="entry name" value="HTH_MARR"/>
    <property type="match status" value="1"/>
</dbReference>
<protein>
    <submittedName>
        <fullName evidence="5">Transcriptional regulator</fullName>
    </submittedName>
</protein>
<dbReference type="PROSITE" id="PS01117">
    <property type="entry name" value="HTH_MARR_1"/>
    <property type="match status" value="1"/>
</dbReference>
<dbReference type="KEGG" id="dpd:Deipe_0096"/>
<dbReference type="RefSeq" id="WP_015234015.1">
    <property type="nucleotide sequence ID" value="NC_019793.1"/>
</dbReference>
<dbReference type="InterPro" id="IPR000835">
    <property type="entry name" value="HTH_MarR-typ"/>
</dbReference>
<evidence type="ECO:0000313" key="6">
    <source>
        <dbReference type="Proteomes" id="UP000010467"/>
    </source>
</evidence>
<dbReference type="GO" id="GO:0003700">
    <property type="term" value="F:DNA-binding transcription factor activity"/>
    <property type="evidence" value="ECO:0007669"/>
    <property type="project" value="InterPro"/>
</dbReference>
<keyword evidence="6" id="KW-1185">Reference proteome</keyword>
<proteinExistence type="predicted"/>
<accession>K9ZWZ4</accession>
<sequence>MNDPSAAHSQAALDLGLRVRRLQKLLAPYLMSQMAGDMHGHELSFRQMGSLFQLRAAGQLSVTALAQRAHLSLPAASHLVNRLVRRGLLARREDPENRRQKIVMLTPKGSRLLEQFERISAQAYGTLLAGVPDAVLARAQDALDELLGHLAGAGHPSCLFSERDPQ</sequence>
<dbReference type="PANTHER" id="PTHR33164:SF43">
    <property type="entry name" value="HTH-TYPE TRANSCRIPTIONAL REPRESSOR YETL"/>
    <property type="match status" value="1"/>
</dbReference>
<dbReference type="InterPro" id="IPR023187">
    <property type="entry name" value="Tscrpt_reg_MarR-type_CS"/>
</dbReference>